<keyword evidence="3" id="KW-1185">Reference proteome</keyword>
<dbReference type="Proteomes" id="UP000243739">
    <property type="component" value="Unassembled WGS sequence"/>
</dbReference>
<dbReference type="AlphaFoldDB" id="A0A1D2YRU0"/>
<dbReference type="RefSeq" id="WP_069657695.1">
    <property type="nucleotide sequence ID" value="NZ_MIJF01000100.1"/>
</dbReference>
<gene>
    <name evidence="2" type="ORF">BHF71_04800</name>
</gene>
<feature type="transmembrane region" description="Helical" evidence="1">
    <location>
        <begin position="29"/>
        <end position="48"/>
    </location>
</feature>
<dbReference type="InterPro" id="IPR014195">
    <property type="entry name" value="Spore_III_AG"/>
</dbReference>
<dbReference type="STRING" id="337097.BHF71_04800"/>
<reference evidence="2 3" key="1">
    <citation type="submission" date="2016-09" db="EMBL/GenBank/DDBJ databases">
        <title>Draft genome sequence for the type strain of Vulcanibacillus modesticaldus BR, a strictly anaerobic, moderately thermophilic, and nitrate-reducing bacterium from deep sea-hydrothermal vents of the Mid-Atlantic Ridge.</title>
        <authorList>
            <person name="Abin C.A."/>
            <person name="Hollibaugh J.T."/>
        </authorList>
    </citation>
    <scope>NUCLEOTIDE SEQUENCE [LARGE SCALE GENOMIC DNA]</scope>
    <source>
        <strain evidence="2 3">BR</strain>
    </source>
</reference>
<accession>A0A1D2YRU0</accession>
<keyword evidence="1" id="KW-0812">Transmembrane</keyword>
<dbReference type="EMBL" id="MIJF01000100">
    <property type="protein sequence ID" value="OEF95513.1"/>
    <property type="molecule type" value="Genomic_DNA"/>
</dbReference>
<proteinExistence type="predicted"/>
<organism evidence="2 3">
    <name type="scientific">Vulcanibacillus modesticaldus</name>
    <dbReference type="NCBI Taxonomy" id="337097"/>
    <lineage>
        <taxon>Bacteria</taxon>
        <taxon>Bacillati</taxon>
        <taxon>Bacillota</taxon>
        <taxon>Bacilli</taxon>
        <taxon>Bacillales</taxon>
        <taxon>Bacillaceae</taxon>
        <taxon>Vulcanibacillus</taxon>
    </lineage>
</organism>
<dbReference type="NCBIfam" id="TIGR02830">
    <property type="entry name" value="spore_III_AG"/>
    <property type="match status" value="1"/>
</dbReference>
<keyword evidence="1" id="KW-1133">Transmembrane helix</keyword>
<protein>
    <submittedName>
        <fullName evidence="2">Stage III sporulation protein AG</fullName>
    </submittedName>
</protein>
<sequence>MDKDKNSDNWFTWLIGGENDNKRMKIYRLLLFILIGIAIMIFSSFIGITEQVAPYESNLDNQVKETSGLIDRDSKPKTMQEYEKLFENQLTEILTDMIGVKEVTVKVNLDSTEEIIYEKDIDYSEQITKEKDSQGGIREISDINRGEQVVLYRTDDGEQPLVIKTVKPKVRGVVIVAKGAENIKIKAMITEAVQRLLDVPPYKIAILPRKS</sequence>
<dbReference type="OrthoDB" id="2381602at2"/>
<evidence type="ECO:0000313" key="2">
    <source>
        <dbReference type="EMBL" id="OEF95513.1"/>
    </source>
</evidence>
<name>A0A1D2YRU0_9BACI</name>
<keyword evidence="1" id="KW-0472">Membrane</keyword>
<evidence type="ECO:0000313" key="3">
    <source>
        <dbReference type="Proteomes" id="UP000243739"/>
    </source>
</evidence>
<comment type="caution">
    <text evidence="2">The sequence shown here is derived from an EMBL/GenBank/DDBJ whole genome shotgun (WGS) entry which is preliminary data.</text>
</comment>
<evidence type="ECO:0000256" key="1">
    <source>
        <dbReference type="SAM" id="Phobius"/>
    </source>
</evidence>